<proteinExistence type="predicted"/>
<protein>
    <submittedName>
        <fullName evidence="1">Uncharacterized protein</fullName>
    </submittedName>
</protein>
<name>A0AAF0TNW7_SOLVR</name>
<gene>
    <name evidence="1" type="ORF">MTR67_020136</name>
</gene>
<dbReference type="Proteomes" id="UP001234989">
    <property type="component" value="Chromosome 4"/>
</dbReference>
<sequence>MGLTALPTAQLPKGITYSYELEIEQTRRRWKDHSKRFSNITGTTPNSP</sequence>
<dbReference type="AlphaFoldDB" id="A0AAF0TNW7"/>
<dbReference type="EMBL" id="CP133615">
    <property type="protein sequence ID" value="WMV26751.1"/>
    <property type="molecule type" value="Genomic_DNA"/>
</dbReference>
<reference evidence="1" key="1">
    <citation type="submission" date="2023-08" db="EMBL/GenBank/DDBJ databases">
        <title>A de novo genome assembly of Solanum verrucosum Schlechtendal, a Mexican diploid species geographically isolated from the other diploid A-genome species in potato relatives.</title>
        <authorList>
            <person name="Hosaka K."/>
        </authorList>
    </citation>
    <scope>NUCLEOTIDE SEQUENCE</scope>
    <source>
        <tissue evidence="1">Young leaves</tissue>
    </source>
</reference>
<keyword evidence="2" id="KW-1185">Reference proteome</keyword>
<accession>A0AAF0TNW7</accession>
<organism evidence="1 2">
    <name type="scientific">Solanum verrucosum</name>
    <dbReference type="NCBI Taxonomy" id="315347"/>
    <lineage>
        <taxon>Eukaryota</taxon>
        <taxon>Viridiplantae</taxon>
        <taxon>Streptophyta</taxon>
        <taxon>Embryophyta</taxon>
        <taxon>Tracheophyta</taxon>
        <taxon>Spermatophyta</taxon>
        <taxon>Magnoliopsida</taxon>
        <taxon>eudicotyledons</taxon>
        <taxon>Gunneridae</taxon>
        <taxon>Pentapetalae</taxon>
        <taxon>asterids</taxon>
        <taxon>lamiids</taxon>
        <taxon>Solanales</taxon>
        <taxon>Solanaceae</taxon>
        <taxon>Solanoideae</taxon>
        <taxon>Solaneae</taxon>
        <taxon>Solanum</taxon>
    </lineage>
</organism>
<evidence type="ECO:0000313" key="1">
    <source>
        <dbReference type="EMBL" id="WMV26751.1"/>
    </source>
</evidence>
<evidence type="ECO:0000313" key="2">
    <source>
        <dbReference type="Proteomes" id="UP001234989"/>
    </source>
</evidence>